<proteinExistence type="predicted"/>
<organism evidence="1 2">
    <name type="scientific">Mycolicibacterium mageritense</name>
    <name type="common">Mycobacterium mageritense</name>
    <dbReference type="NCBI Taxonomy" id="53462"/>
    <lineage>
        <taxon>Bacteria</taxon>
        <taxon>Bacillati</taxon>
        <taxon>Actinomycetota</taxon>
        <taxon>Actinomycetes</taxon>
        <taxon>Mycobacteriales</taxon>
        <taxon>Mycobacteriaceae</taxon>
        <taxon>Mycolicibacterium</taxon>
    </lineage>
</organism>
<accession>A0AAI8U2W7</accession>
<dbReference type="AlphaFoldDB" id="A0AAI8U2W7"/>
<dbReference type="Proteomes" id="UP001241092">
    <property type="component" value="Chromosome"/>
</dbReference>
<dbReference type="Pfam" id="PF10065">
    <property type="entry name" value="DUF2303"/>
    <property type="match status" value="1"/>
</dbReference>
<reference evidence="1" key="1">
    <citation type="submission" date="2023-03" db="EMBL/GenBank/DDBJ databases">
        <title>Draft genome sequence of a Mycolicibacterium mageritense strain H4_3_1 isolated from a hybrid biological-inorganic system reactor.</title>
        <authorList>
            <person name="Feng X."/>
            <person name="Kazama D."/>
            <person name="Sato K."/>
            <person name="Kobayashi H."/>
        </authorList>
    </citation>
    <scope>NUCLEOTIDE SEQUENCE</scope>
    <source>
        <strain evidence="1">H4_3_1</strain>
    </source>
</reference>
<protein>
    <recommendedName>
        <fullName evidence="3">DUF2303 family protein</fullName>
    </recommendedName>
</protein>
<gene>
    <name evidence="1" type="ORF">hbim_07162</name>
</gene>
<evidence type="ECO:0000313" key="2">
    <source>
        <dbReference type="Proteomes" id="UP001241092"/>
    </source>
</evidence>
<evidence type="ECO:0008006" key="3">
    <source>
        <dbReference type="Google" id="ProtNLM"/>
    </source>
</evidence>
<dbReference type="RefSeq" id="WP_286212795.1">
    <property type="nucleotide sequence ID" value="NZ_AP027452.1"/>
</dbReference>
<name>A0AAI8U2W7_MYCME</name>
<dbReference type="InterPro" id="IPR019276">
    <property type="entry name" value="DUF2303"/>
</dbReference>
<dbReference type="EMBL" id="AP027452">
    <property type="protein sequence ID" value="BDY33187.1"/>
    <property type="molecule type" value="Genomic_DNA"/>
</dbReference>
<evidence type="ECO:0000313" key="1">
    <source>
        <dbReference type="EMBL" id="BDY33187.1"/>
    </source>
</evidence>
<sequence>MAEAKTGVVGTIEHVAGGLVTTPNSADITATNEPHTRVAVAVTEEHGLQTHRLVEDEDHYPNPWRAKGTRTVSEVDSFLAELARRPLPDTIGTLWGNAQRGHLSAIYNDHDTTDGPAGWRDDVLALTLKKDPDWVSWHDISGKYFPQYEFGDRIEELRHTISAPDQADLLEIIDSVRASTKGEFESSISRANGGQTLTYKKEISAQAGAVGRVLEVPEHIVLSLRPWEGHPKLYEVPAYFRLNVTEGQLKLAIKLFPTNEIVRTAWGDLTQKIVDAVGKPVLAQP</sequence>